<dbReference type="EMBL" id="CP092620">
    <property type="protein sequence ID" value="UMM14984.1"/>
    <property type="molecule type" value="Genomic_DNA"/>
</dbReference>
<keyword evidence="2" id="KW-1185">Reference proteome</keyword>
<proteinExistence type="predicted"/>
<evidence type="ECO:0000313" key="2">
    <source>
        <dbReference type="Proteomes" id="UP000829354"/>
    </source>
</evidence>
<organism evidence="1 2">
    <name type="scientific">Caenorhabditis briggsae</name>
    <dbReference type="NCBI Taxonomy" id="6238"/>
    <lineage>
        <taxon>Eukaryota</taxon>
        <taxon>Metazoa</taxon>
        <taxon>Ecdysozoa</taxon>
        <taxon>Nematoda</taxon>
        <taxon>Chromadorea</taxon>
        <taxon>Rhabditida</taxon>
        <taxon>Rhabditina</taxon>
        <taxon>Rhabditomorpha</taxon>
        <taxon>Rhabditoidea</taxon>
        <taxon>Rhabditidae</taxon>
        <taxon>Peloderinae</taxon>
        <taxon>Caenorhabditis</taxon>
    </lineage>
</organism>
<reference evidence="1 2" key="1">
    <citation type="submission" date="2022-04" db="EMBL/GenBank/DDBJ databases">
        <title>Chromosome-level reference genomes for two strains of Caenorhabditis briggsae: an improved platform for comparative genomics.</title>
        <authorList>
            <person name="Stevens L."/>
            <person name="Andersen E."/>
        </authorList>
    </citation>
    <scope>NUCLEOTIDE SEQUENCE [LARGE SCALE GENOMIC DNA]</scope>
    <source>
        <strain evidence="1">VX34</strain>
        <tissue evidence="1">Whole-organism</tissue>
    </source>
</reference>
<dbReference type="Proteomes" id="UP000829354">
    <property type="component" value="Chromosome I"/>
</dbReference>
<evidence type="ECO:0008006" key="3">
    <source>
        <dbReference type="Google" id="ProtNLM"/>
    </source>
</evidence>
<sequence length="124" mass="14409">MSENLQDLEDYIQYQFEDFKSFKLALFLNSGQVSVKFSTGEIDKNFIDNLISEIQTKNSGSFHLENREFSLQTSSEKLLEFKHSESEKIFALKNGENLMIVYCSGSTVDKDQERIKELIMDLFN</sequence>
<evidence type="ECO:0000313" key="1">
    <source>
        <dbReference type="EMBL" id="UMM14984.1"/>
    </source>
</evidence>
<name>A0AAE9J4H6_CAEBR</name>
<accession>A0AAE9J4H6</accession>
<protein>
    <recommendedName>
        <fullName evidence="3">Roadblock/LC7 domain-containing protein</fullName>
    </recommendedName>
</protein>
<dbReference type="AlphaFoldDB" id="A0AAE9J4H6"/>
<gene>
    <name evidence="1" type="ORF">L5515_002593</name>
</gene>